<dbReference type="OrthoDB" id="74764at2759"/>
<organism evidence="3 4">
    <name type="scientific">Massarina eburnea CBS 473.64</name>
    <dbReference type="NCBI Taxonomy" id="1395130"/>
    <lineage>
        <taxon>Eukaryota</taxon>
        <taxon>Fungi</taxon>
        <taxon>Dikarya</taxon>
        <taxon>Ascomycota</taxon>
        <taxon>Pezizomycotina</taxon>
        <taxon>Dothideomycetes</taxon>
        <taxon>Pleosporomycetidae</taxon>
        <taxon>Pleosporales</taxon>
        <taxon>Massarineae</taxon>
        <taxon>Massarinaceae</taxon>
        <taxon>Massarina</taxon>
    </lineage>
</organism>
<feature type="signal peptide" evidence="1">
    <location>
        <begin position="1"/>
        <end position="23"/>
    </location>
</feature>
<feature type="domain" description="DUF1996" evidence="2">
    <location>
        <begin position="38"/>
        <end position="267"/>
    </location>
</feature>
<evidence type="ECO:0000259" key="2">
    <source>
        <dbReference type="Pfam" id="PF09362"/>
    </source>
</evidence>
<dbReference type="AlphaFoldDB" id="A0A6A6S845"/>
<gene>
    <name evidence="3" type="ORF">P280DRAFT_466734</name>
</gene>
<reference evidence="3" key="1">
    <citation type="journal article" date="2020" name="Stud. Mycol.">
        <title>101 Dothideomycetes genomes: a test case for predicting lifestyles and emergence of pathogens.</title>
        <authorList>
            <person name="Haridas S."/>
            <person name="Albert R."/>
            <person name="Binder M."/>
            <person name="Bloem J."/>
            <person name="Labutti K."/>
            <person name="Salamov A."/>
            <person name="Andreopoulos B."/>
            <person name="Baker S."/>
            <person name="Barry K."/>
            <person name="Bills G."/>
            <person name="Bluhm B."/>
            <person name="Cannon C."/>
            <person name="Castanera R."/>
            <person name="Culley D."/>
            <person name="Daum C."/>
            <person name="Ezra D."/>
            <person name="Gonzalez J."/>
            <person name="Henrissat B."/>
            <person name="Kuo A."/>
            <person name="Liang C."/>
            <person name="Lipzen A."/>
            <person name="Lutzoni F."/>
            <person name="Magnuson J."/>
            <person name="Mondo S."/>
            <person name="Nolan M."/>
            <person name="Ohm R."/>
            <person name="Pangilinan J."/>
            <person name="Park H.-J."/>
            <person name="Ramirez L."/>
            <person name="Alfaro M."/>
            <person name="Sun H."/>
            <person name="Tritt A."/>
            <person name="Yoshinaga Y."/>
            <person name="Zwiers L.-H."/>
            <person name="Turgeon B."/>
            <person name="Goodwin S."/>
            <person name="Spatafora J."/>
            <person name="Crous P."/>
            <person name="Grigoriev I."/>
        </authorList>
    </citation>
    <scope>NUCLEOTIDE SEQUENCE</scope>
    <source>
        <strain evidence="3">CBS 473.64</strain>
    </source>
</reference>
<dbReference type="EMBL" id="MU006779">
    <property type="protein sequence ID" value="KAF2644046.1"/>
    <property type="molecule type" value="Genomic_DNA"/>
</dbReference>
<dbReference type="PANTHER" id="PTHR43662">
    <property type="match status" value="1"/>
</dbReference>
<dbReference type="Proteomes" id="UP000799753">
    <property type="component" value="Unassembled WGS sequence"/>
</dbReference>
<proteinExistence type="predicted"/>
<dbReference type="Pfam" id="PF09362">
    <property type="entry name" value="DUF1996"/>
    <property type="match status" value="1"/>
</dbReference>
<dbReference type="PANTHER" id="PTHR43662:SF12">
    <property type="entry name" value="DUF1996 DOMAIN-CONTAINING PROTEIN-RELATED"/>
    <property type="match status" value="1"/>
</dbReference>
<dbReference type="InterPro" id="IPR018535">
    <property type="entry name" value="DUF1996"/>
</dbReference>
<accession>A0A6A6S845</accession>
<keyword evidence="1" id="KW-0732">Signal</keyword>
<evidence type="ECO:0000313" key="3">
    <source>
        <dbReference type="EMBL" id="KAF2644046.1"/>
    </source>
</evidence>
<name>A0A6A6S845_9PLEO</name>
<sequence length="354" mass="38522">MFKTTLLSLGLLGGIGLVPPVTAFFTITCPRIVRDRLDPIVSPGRVSGHVHNIVGGAGFGPNYTYEEALASKCTSCPVKEDKSNYWTPQLYVKMRDGTFRVVPQPDDDQGGMTIYYLSFDTTHPVTPFPRGFAMVGGDALLRAPSPTSSSRGLSYWCKGGHQSDYAGLPTEHCPSGIRIQFHMPNCWNGEDVTPPTDGRKHVVYMDGDVRAGTCPEAFPYRLPQLFYEVNYDTQVFAEEWVGRQHPFTFAQGDGTGFGFHGDFTNGWDDGVLGRVVRECFNVAFDAVTCAGNAEGGFLTRNREEDVRACKIGGQVGEEVLAPVGKLPGCNTVTYGPERATAGKGNCTDDVHLLT</sequence>
<evidence type="ECO:0000313" key="4">
    <source>
        <dbReference type="Proteomes" id="UP000799753"/>
    </source>
</evidence>
<protein>
    <recommendedName>
        <fullName evidence="2">DUF1996 domain-containing protein</fullName>
    </recommendedName>
</protein>
<evidence type="ECO:0000256" key="1">
    <source>
        <dbReference type="SAM" id="SignalP"/>
    </source>
</evidence>
<keyword evidence="4" id="KW-1185">Reference proteome</keyword>
<feature type="chain" id="PRO_5025363896" description="DUF1996 domain-containing protein" evidence="1">
    <location>
        <begin position="24"/>
        <end position="354"/>
    </location>
</feature>